<reference evidence="2" key="1">
    <citation type="submission" date="2016-10" db="EMBL/GenBank/DDBJ databases">
        <authorList>
            <person name="Varghese N."/>
            <person name="Submissions S."/>
        </authorList>
    </citation>
    <scope>NUCLEOTIDE SEQUENCE [LARGE SCALE GENOMIC DNA]</scope>
    <source>
        <strain evidence="2">GAS106B</strain>
    </source>
</reference>
<evidence type="ECO:0000313" key="2">
    <source>
        <dbReference type="Proteomes" id="UP000183487"/>
    </source>
</evidence>
<dbReference type="EMBL" id="FNKP01000004">
    <property type="protein sequence ID" value="SDR55005.1"/>
    <property type="molecule type" value="Genomic_DNA"/>
</dbReference>
<name>A0A1H1JZD1_9BURK</name>
<keyword evidence="2" id="KW-1185">Reference proteome</keyword>
<gene>
    <name evidence="1" type="ORF">SAMN05443245_7562</name>
</gene>
<sequence length="48" mass="5372">MPRKCLHDAKAAGYTTAVYRHVWIDNLSIQTCVSDNATSTFIEMIADI</sequence>
<organism evidence="1 2">
    <name type="scientific">Paraburkholderia fungorum</name>
    <dbReference type="NCBI Taxonomy" id="134537"/>
    <lineage>
        <taxon>Bacteria</taxon>
        <taxon>Pseudomonadati</taxon>
        <taxon>Pseudomonadota</taxon>
        <taxon>Betaproteobacteria</taxon>
        <taxon>Burkholderiales</taxon>
        <taxon>Burkholderiaceae</taxon>
        <taxon>Paraburkholderia</taxon>
    </lineage>
</organism>
<protein>
    <submittedName>
        <fullName evidence="1">Uncharacterized protein</fullName>
    </submittedName>
</protein>
<proteinExistence type="predicted"/>
<accession>A0A1H1JZD1</accession>
<dbReference type="Proteomes" id="UP000183487">
    <property type="component" value="Unassembled WGS sequence"/>
</dbReference>
<dbReference type="AlphaFoldDB" id="A0A1H1JZD1"/>
<evidence type="ECO:0000313" key="1">
    <source>
        <dbReference type="EMBL" id="SDR55005.1"/>
    </source>
</evidence>